<dbReference type="InterPro" id="IPR052196">
    <property type="entry name" value="Bact_Kbp"/>
</dbReference>
<protein>
    <submittedName>
        <fullName evidence="3">LysM peptidoglycan-binding domain-containing protein</fullName>
    </submittedName>
</protein>
<dbReference type="InterPro" id="IPR018392">
    <property type="entry name" value="LysM"/>
</dbReference>
<organism evidence="3 4">
    <name type="scientific">Chitinilyticum piscinae</name>
    <dbReference type="NCBI Taxonomy" id="2866724"/>
    <lineage>
        <taxon>Bacteria</taxon>
        <taxon>Pseudomonadati</taxon>
        <taxon>Pseudomonadota</taxon>
        <taxon>Betaproteobacteria</taxon>
        <taxon>Neisseriales</taxon>
        <taxon>Chitinibacteraceae</taxon>
        <taxon>Chitinilyticum</taxon>
    </lineage>
</organism>
<dbReference type="EMBL" id="JADFUA010000011">
    <property type="protein sequence ID" value="MBE9610613.1"/>
    <property type="molecule type" value="Genomic_DNA"/>
</dbReference>
<dbReference type="PANTHER" id="PTHR34700:SF4">
    <property type="entry name" value="PHAGE-LIKE ELEMENT PBSX PROTEIN XKDP"/>
    <property type="match status" value="1"/>
</dbReference>
<keyword evidence="4" id="KW-1185">Reference proteome</keyword>
<gene>
    <name evidence="3" type="ORF">INR99_14830</name>
</gene>
<dbReference type="Gene3D" id="3.10.350.10">
    <property type="entry name" value="LysM domain"/>
    <property type="match status" value="1"/>
</dbReference>
<dbReference type="Proteomes" id="UP000604481">
    <property type="component" value="Unassembled WGS sequence"/>
</dbReference>
<keyword evidence="1" id="KW-0732">Signal</keyword>
<dbReference type="SUPFAM" id="SSF54106">
    <property type="entry name" value="LysM domain"/>
    <property type="match status" value="1"/>
</dbReference>
<feature type="domain" description="LysM" evidence="2">
    <location>
        <begin position="32"/>
        <end position="81"/>
    </location>
</feature>
<sequence>MMRKQIISLLLSLGSVAVVHADTLQLAKDAPDRYVVVKGDTLWDISGRFLKQPWRWPEIWQMNKAEIKNPHWIYPGDVILLEKCDGKPCLRLLKNQKASSGTAKLSPKARIEQLNGMAIPSIPAAAIDPFLDKPLLMTEAEYQSAPRVGAGPDNRVIFGEGDMIYAVDMPTAQQGEVFQLFLKRNTVLDPDNKEKKIGVETHYLGDAVVTKEGEVTVLRVSRSVREIPPGARLVKAPEKPFVNYVPHLPLQPIDSKVLASYGGERYVGSLSTVVLNRGENDGIDLGTVLFAYKPGKLIKKESKDEADRLTPPLRNGSVFVYRVFPTISYGLVMDSTDAVTYGDVVKGEPTTAE</sequence>
<evidence type="ECO:0000259" key="2">
    <source>
        <dbReference type="PROSITE" id="PS51782"/>
    </source>
</evidence>
<proteinExistence type="predicted"/>
<reference evidence="3 4" key="1">
    <citation type="submission" date="2020-10" db="EMBL/GenBank/DDBJ databases">
        <title>The genome sequence of Chitinilyticum litopenaei 4Y14.</title>
        <authorList>
            <person name="Liu Y."/>
        </authorList>
    </citation>
    <scope>NUCLEOTIDE SEQUENCE [LARGE SCALE GENOMIC DNA]</scope>
    <source>
        <strain evidence="3 4">4Y14</strain>
    </source>
</reference>
<dbReference type="Pfam" id="PF01476">
    <property type="entry name" value="LysM"/>
    <property type="match status" value="1"/>
</dbReference>
<comment type="caution">
    <text evidence="3">The sequence shown here is derived from an EMBL/GenBank/DDBJ whole genome shotgun (WGS) entry which is preliminary data.</text>
</comment>
<feature type="chain" id="PRO_5035192318" evidence="1">
    <location>
        <begin position="22"/>
        <end position="353"/>
    </location>
</feature>
<dbReference type="CDD" id="cd00118">
    <property type="entry name" value="LysM"/>
    <property type="match status" value="1"/>
</dbReference>
<evidence type="ECO:0000313" key="4">
    <source>
        <dbReference type="Proteomes" id="UP000604481"/>
    </source>
</evidence>
<evidence type="ECO:0000313" key="3">
    <source>
        <dbReference type="EMBL" id="MBE9610613.1"/>
    </source>
</evidence>
<name>A0A8J7G3D0_9NEIS</name>
<dbReference type="InterPro" id="IPR036779">
    <property type="entry name" value="LysM_dom_sf"/>
</dbReference>
<accession>A0A8J7G3D0</accession>
<dbReference type="PROSITE" id="PS51782">
    <property type="entry name" value="LYSM"/>
    <property type="match status" value="1"/>
</dbReference>
<dbReference type="SMART" id="SM00257">
    <property type="entry name" value="LysM"/>
    <property type="match status" value="1"/>
</dbReference>
<feature type="signal peptide" evidence="1">
    <location>
        <begin position="1"/>
        <end position="21"/>
    </location>
</feature>
<dbReference type="PANTHER" id="PTHR34700">
    <property type="entry name" value="POTASSIUM BINDING PROTEIN KBP"/>
    <property type="match status" value="1"/>
</dbReference>
<dbReference type="AlphaFoldDB" id="A0A8J7G3D0"/>
<evidence type="ECO:0000256" key="1">
    <source>
        <dbReference type="SAM" id="SignalP"/>
    </source>
</evidence>